<keyword evidence="14" id="KW-1185">Reference proteome</keyword>
<dbReference type="InterPro" id="IPR018094">
    <property type="entry name" value="Thymidylate_kinase"/>
</dbReference>
<dbReference type="HAMAP" id="MF_00165">
    <property type="entry name" value="Thymidylate_kinase"/>
    <property type="match status" value="1"/>
</dbReference>
<protein>
    <recommendedName>
        <fullName evidence="3 11">Thymidylate kinase</fullName>
        <ecNumber evidence="2 11">2.7.4.9</ecNumber>
    </recommendedName>
    <alternativeName>
        <fullName evidence="11">dTMP kinase</fullName>
    </alternativeName>
</protein>
<evidence type="ECO:0000256" key="7">
    <source>
        <dbReference type="ARBA" id="ARBA00022777"/>
    </source>
</evidence>
<evidence type="ECO:0000256" key="11">
    <source>
        <dbReference type="HAMAP-Rule" id="MF_00165"/>
    </source>
</evidence>
<dbReference type="InterPro" id="IPR027417">
    <property type="entry name" value="P-loop_NTPase"/>
</dbReference>
<reference evidence="13 14" key="1">
    <citation type="submission" date="2019-08" db="EMBL/GenBank/DDBJ databases">
        <title>Complete genome sequence of Spiroplasma chinense CCH (DSM 19755).</title>
        <authorList>
            <person name="Shen H.-Y."/>
            <person name="Lin Y.-C."/>
            <person name="Chou L."/>
            <person name="Kuo C.-H."/>
        </authorList>
    </citation>
    <scope>NUCLEOTIDE SEQUENCE [LARGE SCALE GENOMIC DNA]</scope>
    <source>
        <strain evidence="13 14">CCH</strain>
    </source>
</reference>
<dbReference type="AlphaFoldDB" id="A0A5B9Y4M3"/>
<evidence type="ECO:0000256" key="6">
    <source>
        <dbReference type="ARBA" id="ARBA00022741"/>
    </source>
</evidence>
<dbReference type="GO" id="GO:0004798">
    <property type="term" value="F:dTMP kinase activity"/>
    <property type="evidence" value="ECO:0007669"/>
    <property type="project" value="UniProtKB-UniRule"/>
</dbReference>
<dbReference type="EC" id="2.7.4.9" evidence="2 11"/>
<dbReference type="SUPFAM" id="SSF52540">
    <property type="entry name" value="P-loop containing nucleoside triphosphate hydrolases"/>
    <property type="match status" value="1"/>
</dbReference>
<evidence type="ECO:0000256" key="10">
    <source>
        <dbReference type="ARBA" id="ARBA00057735"/>
    </source>
</evidence>
<proteinExistence type="inferred from homology"/>
<gene>
    <name evidence="11 13" type="primary">tmk</name>
    <name evidence="13" type="ORF">SCHIN_v1c00090</name>
</gene>
<evidence type="ECO:0000256" key="4">
    <source>
        <dbReference type="ARBA" id="ARBA00022679"/>
    </source>
</evidence>
<dbReference type="RefSeq" id="WP_166507604.1">
    <property type="nucleotide sequence ID" value="NZ_CP043026.1"/>
</dbReference>
<comment type="catalytic activity">
    <reaction evidence="9 11">
        <text>dTMP + ATP = dTDP + ADP</text>
        <dbReference type="Rhea" id="RHEA:13517"/>
        <dbReference type="ChEBI" id="CHEBI:30616"/>
        <dbReference type="ChEBI" id="CHEBI:58369"/>
        <dbReference type="ChEBI" id="CHEBI:63528"/>
        <dbReference type="ChEBI" id="CHEBI:456216"/>
        <dbReference type="EC" id="2.7.4.9"/>
    </reaction>
</comment>
<dbReference type="Pfam" id="PF02223">
    <property type="entry name" value="Thymidylate_kin"/>
    <property type="match status" value="1"/>
</dbReference>
<dbReference type="EMBL" id="CP043026">
    <property type="protein sequence ID" value="QEH61207.1"/>
    <property type="molecule type" value="Genomic_DNA"/>
</dbReference>
<evidence type="ECO:0000313" key="13">
    <source>
        <dbReference type="EMBL" id="QEH61207.1"/>
    </source>
</evidence>
<accession>A0A5B9Y4M3</accession>
<dbReference type="PANTHER" id="PTHR10344:SF4">
    <property type="entry name" value="UMP-CMP KINASE 2, MITOCHONDRIAL"/>
    <property type="match status" value="1"/>
</dbReference>
<dbReference type="Proteomes" id="UP000323144">
    <property type="component" value="Chromosome"/>
</dbReference>
<dbReference type="InterPro" id="IPR039430">
    <property type="entry name" value="Thymidylate_kin-like_dom"/>
</dbReference>
<evidence type="ECO:0000313" key="14">
    <source>
        <dbReference type="Proteomes" id="UP000323144"/>
    </source>
</evidence>
<feature type="domain" description="Thymidylate kinase-like" evidence="12">
    <location>
        <begin position="6"/>
        <end position="194"/>
    </location>
</feature>
<dbReference type="GO" id="GO:0006235">
    <property type="term" value="P:dTTP biosynthetic process"/>
    <property type="evidence" value="ECO:0007669"/>
    <property type="project" value="UniProtKB-UniRule"/>
</dbReference>
<dbReference type="PROSITE" id="PS01331">
    <property type="entry name" value="THYMIDYLATE_KINASE"/>
    <property type="match status" value="1"/>
</dbReference>
<evidence type="ECO:0000259" key="12">
    <source>
        <dbReference type="Pfam" id="PF02223"/>
    </source>
</evidence>
<keyword evidence="4 11" id="KW-0808">Transferase</keyword>
<dbReference type="PANTHER" id="PTHR10344">
    <property type="entry name" value="THYMIDYLATE KINASE"/>
    <property type="match status" value="1"/>
</dbReference>
<evidence type="ECO:0000256" key="2">
    <source>
        <dbReference type="ARBA" id="ARBA00012980"/>
    </source>
</evidence>
<evidence type="ECO:0000256" key="8">
    <source>
        <dbReference type="ARBA" id="ARBA00022840"/>
    </source>
</evidence>
<sequence>MLFITLEGIDGSGKTTISKMLKDSLVQKGYDVLLTREPGGEPLAESIRKMILDTESDPTPWTETLLYVAARKQHLDKIIIPALKEGTIVICDRFMDSTSAYQGYGRNIGMTDVDELQNIVLGLTQPDLTIFFDITPKEAQIRLMNRKRNADRLEKEDQKFHEAVYEGYQMLISENTDRIKVVDSRKAINEVLQQVDFLVENAINERMTAKNG</sequence>
<keyword evidence="5 11" id="KW-0545">Nucleotide biosynthesis</keyword>
<comment type="function">
    <text evidence="10 11">Phosphorylation of dTMP to form dTDP in both de novo and salvage pathways of dTTP synthesis.</text>
</comment>
<dbReference type="GO" id="GO:0005524">
    <property type="term" value="F:ATP binding"/>
    <property type="evidence" value="ECO:0007669"/>
    <property type="project" value="UniProtKB-UniRule"/>
</dbReference>
<keyword evidence="8 11" id="KW-0067">ATP-binding</keyword>
<dbReference type="CDD" id="cd01672">
    <property type="entry name" value="TMPK"/>
    <property type="match status" value="1"/>
</dbReference>
<evidence type="ECO:0000256" key="5">
    <source>
        <dbReference type="ARBA" id="ARBA00022727"/>
    </source>
</evidence>
<evidence type="ECO:0000256" key="1">
    <source>
        <dbReference type="ARBA" id="ARBA00009776"/>
    </source>
</evidence>
<feature type="binding site" evidence="11">
    <location>
        <begin position="8"/>
        <end position="15"/>
    </location>
    <ligand>
        <name>ATP</name>
        <dbReference type="ChEBI" id="CHEBI:30616"/>
    </ligand>
</feature>
<keyword evidence="6 11" id="KW-0547">Nucleotide-binding</keyword>
<dbReference type="GO" id="GO:0006227">
    <property type="term" value="P:dUDP biosynthetic process"/>
    <property type="evidence" value="ECO:0007669"/>
    <property type="project" value="TreeGrafter"/>
</dbReference>
<dbReference type="GO" id="GO:0005829">
    <property type="term" value="C:cytosol"/>
    <property type="evidence" value="ECO:0007669"/>
    <property type="project" value="TreeGrafter"/>
</dbReference>
<dbReference type="KEGG" id="schi:SCHIN_v1c00090"/>
<dbReference type="GO" id="GO:0006233">
    <property type="term" value="P:dTDP biosynthetic process"/>
    <property type="evidence" value="ECO:0007669"/>
    <property type="project" value="InterPro"/>
</dbReference>
<dbReference type="Gene3D" id="3.40.50.300">
    <property type="entry name" value="P-loop containing nucleotide triphosphate hydrolases"/>
    <property type="match status" value="1"/>
</dbReference>
<evidence type="ECO:0000256" key="3">
    <source>
        <dbReference type="ARBA" id="ARBA00017144"/>
    </source>
</evidence>
<dbReference type="InterPro" id="IPR018095">
    <property type="entry name" value="Thymidylate_kin_CS"/>
</dbReference>
<comment type="similarity">
    <text evidence="1 11">Belongs to the thymidylate kinase family.</text>
</comment>
<keyword evidence="7 11" id="KW-0418">Kinase</keyword>
<dbReference type="FunFam" id="3.40.50.300:FF:000225">
    <property type="entry name" value="Thymidylate kinase"/>
    <property type="match status" value="1"/>
</dbReference>
<organism evidence="13 14">
    <name type="scientific">Spiroplasma chinense</name>
    <dbReference type="NCBI Taxonomy" id="216932"/>
    <lineage>
        <taxon>Bacteria</taxon>
        <taxon>Bacillati</taxon>
        <taxon>Mycoplasmatota</taxon>
        <taxon>Mollicutes</taxon>
        <taxon>Entomoplasmatales</taxon>
        <taxon>Spiroplasmataceae</taxon>
        <taxon>Spiroplasma</taxon>
    </lineage>
</organism>
<evidence type="ECO:0000256" key="9">
    <source>
        <dbReference type="ARBA" id="ARBA00048743"/>
    </source>
</evidence>
<dbReference type="NCBIfam" id="TIGR00041">
    <property type="entry name" value="DTMP_kinase"/>
    <property type="match status" value="1"/>
</dbReference>
<name>A0A5B9Y4M3_9MOLU</name>